<proteinExistence type="predicted"/>
<evidence type="ECO:0000256" key="1">
    <source>
        <dbReference type="SAM" id="MobiDB-lite"/>
    </source>
</evidence>
<evidence type="ECO:0008006" key="4">
    <source>
        <dbReference type="Google" id="ProtNLM"/>
    </source>
</evidence>
<dbReference type="SUPFAM" id="SSF51126">
    <property type="entry name" value="Pectin lyase-like"/>
    <property type="match status" value="3"/>
</dbReference>
<feature type="compositionally biased region" description="Basic and acidic residues" evidence="1">
    <location>
        <begin position="161"/>
        <end position="182"/>
    </location>
</feature>
<keyword evidence="3" id="KW-1185">Reference proteome</keyword>
<dbReference type="Proteomes" id="UP001281761">
    <property type="component" value="Unassembled WGS sequence"/>
</dbReference>
<accession>A0ABQ9X4I1</accession>
<name>A0ABQ9X4I1_9EUKA</name>
<reference evidence="2 3" key="1">
    <citation type="journal article" date="2022" name="bioRxiv">
        <title>Genomics of Preaxostyla Flagellates Illuminates Evolutionary Transitions and the Path Towards Mitochondrial Loss.</title>
        <authorList>
            <person name="Novak L.V.F."/>
            <person name="Treitli S.C."/>
            <person name="Pyrih J."/>
            <person name="Halakuc P."/>
            <person name="Pipaliya S.V."/>
            <person name="Vacek V."/>
            <person name="Brzon O."/>
            <person name="Soukal P."/>
            <person name="Eme L."/>
            <person name="Dacks J.B."/>
            <person name="Karnkowska A."/>
            <person name="Elias M."/>
            <person name="Hampl V."/>
        </authorList>
    </citation>
    <scope>NUCLEOTIDE SEQUENCE [LARGE SCALE GENOMIC DNA]</scope>
    <source>
        <strain evidence="2">NAU3</strain>
        <tissue evidence="2">Gut</tissue>
    </source>
</reference>
<evidence type="ECO:0000313" key="3">
    <source>
        <dbReference type="Proteomes" id="UP001281761"/>
    </source>
</evidence>
<organism evidence="2 3">
    <name type="scientific">Blattamonas nauphoetae</name>
    <dbReference type="NCBI Taxonomy" id="2049346"/>
    <lineage>
        <taxon>Eukaryota</taxon>
        <taxon>Metamonada</taxon>
        <taxon>Preaxostyla</taxon>
        <taxon>Oxymonadida</taxon>
        <taxon>Blattamonas</taxon>
    </lineage>
</organism>
<gene>
    <name evidence="2" type="ORF">BLNAU_19508</name>
</gene>
<dbReference type="EMBL" id="JARBJD010000255">
    <property type="protein sequence ID" value="KAK2945551.1"/>
    <property type="molecule type" value="Genomic_DNA"/>
</dbReference>
<feature type="region of interest" description="Disordered" evidence="1">
    <location>
        <begin position="158"/>
        <end position="183"/>
    </location>
</feature>
<sequence>MNSNAETCHNLLSGNIFTPLYVSPFFMINSSSTCNTETWSPPLSQTTTNPTHPTSLFTLPFVVRSSSFVSCKGLGTFGGALAVFRCDSVEVENSTFERCSVDDAAETGRKNAGGAILLTGQGDPQVRITKCTFSENRAERGGALVFVNVTRIQIEDSSFTKNEESEHDGRRRQDGRKEERGEGGGVWVCGRVDELLVCGLRCEENKAEGGGWLSMSSLARTSTISSCLLCKNRAERAGGAMLFGGEGDCVSIVFEFCRFEGNTVTAQIGGHEVGSDVCFMDSSIDIMDSLLRVENCSSTSNTAKIGVLSSEGNFSALSFLSTSAKTNEGTGTTVLVTTSGTDVSGCGSTSDAACATVGGAVTLASNTEMEIQVGAGLFTETTTITLLLDQSLSITGDDEQPPTLTTPDNFITVTKKSSLTLSNLVIHPEGRLMNCSIGVISLSSITIAGNANVFSNHLIYVSLSESTDSLHVDHLTVENIYASGYGLDLQIRNCPLTLSHLNLTRFSTRDYTLRISSSYNNVSVSDIALRTITSSSSSSAFIYFSFMWSNVTISNIDVSDFKLWKTLCLVYLGFHSSTVTIDSISLTGAVSPEEFYSIISLGFLRSEATIQNINVACTSVDKLFASEVFSLYVDEGSSCDISHLHLTNCSTFSVWEFQVSWDCSLILSDFRAQNCVSTQYSSLRLEGGTTSIVDSSFSNGSSTYSAGGLDVHLRSGSLHCLRVDFVNCSSTPKGWGQGGMSVEIESGTLTIDSCSFSKCSTAGDGGALFIYLFHAYEPWDYLLKSIRFGRGEDANRCGKWGFGNDVFVYAENLESIITPERWEGSFSSSTRTDLMGYDQRLEKTMSLLPFLRGNKVFVGKDGDDDNDGLDDAPLRTLFAAFKMMKDDGVSFGTILVSDVAVIGKTIQLETDKKYDVVNEEDKKGQVSCSIDDGEWKTGTGRVVEAMVRLEIVSLSFSELEFSGFASPVGINSVFSVEVQSTLTLTACSIASSHEITHTLAKVSHDGTLLVDGLEVSQVRFGGKGSVFVVGSKGRVEMEDGEVSSTSLEGGAVVWGSSESGMEVTETKFVGCTGRQFGSLIRVSVFGCRVSVVKCVFADCRTVVGMEEMRGGEERVGGGCVVIKLGARSKMTRHSPASSADLSSTHFSNCILTSPDSHSSSMVGGAAFLIESMEKNGRIDFTETEVRNCTCGEGLKREGTDGGVIVWRTSRPHTDRRRMRVVGCGVGQVELGSTESVSASEL</sequence>
<comment type="caution">
    <text evidence="2">The sequence shown here is derived from an EMBL/GenBank/DDBJ whole genome shotgun (WGS) entry which is preliminary data.</text>
</comment>
<evidence type="ECO:0000313" key="2">
    <source>
        <dbReference type="EMBL" id="KAK2945551.1"/>
    </source>
</evidence>
<dbReference type="InterPro" id="IPR011050">
    <property type="entry name" value="Pectin_lyase_fold/virulence"/>
</dbReference>
<protein>
    <recommendedName>
        <fullName evidence="4">Right handed beta helix domain-containing protein</fullName>
    </recommendedName>
</protein>